<gene>
    <name evidence="2" type="ORF">JTE90_011070</name>
</gene>
<dbReference type="EMBL" id="JAFNEN010000353">
    <property type="protein sequence ID" value="KAG8184936.1"/>
    <property type="molecule type" value="Genomic_DNA"/>
</dbReference>
<dbReference type="Proteomes" id="UP000827092">
    <property type="component" value="Unassembled WGS sequence"/>
</dbReference>
<organism evidence="2 3">
    <name type="scientific">Oedothorax gibbosus</name>
    <dbReference type="NCBI Taxonomy" id="931172"/>
    <lineage>
        <taxon>Eukaryota</taxon>
        <taxon>Metazoa</taxon>
        <taxon>Ecdysozoa</taxon>
        <taxon>Arthropoda</taxon>
        <taxon>Chelicerata</taxon>
        <taxon>Arachnida</taxon>
        <taxon>Araneae</taxon>
        <taxon>Araneomorphae</taxon>
        <taxon>Entelegynae</taxon>
        <taxon>Araneoidea</taxon>
        <taxon>Linyphiidae</taxon>
        <taxon>Erigoninae</taxon>
        <taxon>Oedothorax</taxon>
    </lineage>
</organism>
<keyword evidence="3" id="KW-1185">Reference proteome</keyword>
<keyword evidence="1" id="KW-1133">Transmembrane helix</keyword>
<evidence type="ECO:0000313" key="3">
    <source>
        <dbReference type="Proteomes" id="UP000827092"/>
    </source>
</evidence>
<sequence length="94" mass="10900">MSRRHLRTTAQVPDPGLQLLLGHLLVHFLLYKLGRCHLRGFLGYHFILDACCLLILMNVLLPLPLPRSVLLPVTLSRLSPSYDNFRRLLDRSQW</sequence>
<reference evidence="2 3" key="1">
    <citation type="journal article" date="2022" name="Nat. Ecol. Evol.">
        <title>A masculinizing supergene underlies an exaggerated male reproductive morph in a spider.</title>
        <authorList>
            <person name="Hendrickx F."/>
            <person name="De Corte Z."/>
            <person name="Sonet G."/>
            <person name="Van Belleghem S.M."/>
            <person name="Kostlbacher S."/>
            <person name="Vangestel C."/>
        </authorList>
    </citation>
    <scope>NUCLEOTIDE SEQUENCE [LARGE SCALE GENOMIC DNA]</scope>
    <source>
        <strain evidence="2">W744_W776</strain>
    </source>
</reference>
<protein>
    <submittedName>
        <fullName evidence="2">Uncharacterized protein</fullName>
    </submittedName>
</protein>
<comment type="caution">
    <text evidence="2">The sequence shown here is derived from an EMBL/GenBank/DDBJ whole genome shotgun (WGS) entry which is preliminary data.</text>
</comment>
<evidence type="ECO:0000256" key="1">
    <source>
        <dbReference type="SAM" id="Phobius"/>
    </source>
</evidence>
<name>A0AAV6UNV5_9ARAC</name>
<evidence type="ECO:0000313" key="2">
    <source>
        <dbReference type="EMBL" id="KAG8184936.1"/>
    </source>
</evidence>
<proteinExistence type="predicted"/>
<keyword evidence="1" id="KW-0812">Transmembrane</keyword>
<accession>A0AAV6UNV5</accession>
<keyword evidence="1" id="KW-0472">Membrane</keyword>
<feature type="transmembrane region" description="Helical" evidence="1">
    <location>
        <begin position="46"/>
        <end position="65"/>
    </location>
</feature>
<dbReference type="AlphaFoldDB" id="A0AAV6UNV5"/>